<feature type="binding site" evidence="12">
    <location>
        <position position="251"/>
    </location>
    <ligand>
        <name>K(+)</name>
        <dbReference type="ChEBI" id="CHEBI:29103"/>
    </ligand>
</feature>
<feature type="binding site" evidence="12">
    <location>
        <position position="290"/>
    </location>
    <ligand>
        <name>K(+)</name>
        <dbReference type="ChEBI" id="CHEBI:29103"/>
    </ligand>
</feature>
<feature type="domain" description="Carbohydrate kinase PfkB" evidence="13">
    <location>
        <begin position="2"/>
        <end position="297"/>
    </location>
</feature>
<dbReference type="Proteomes" id="UP000632858">
    <property type="component" value="Unassembled WGS sequence"/>
</dbReference>
<dbReference type="Pfam" id="PF00294">
    <property type="entry name" value="PfkB"/>
    <property type="match status" value="1"/>
</dbReference>
<feature type="binding site" evidence="12">
    <location>
        <position position="288"/>
    </location>
    <ligand>
        <name>K(+)</name>
        <dbReference type="ChEBI" id="CHEBI:29103"/>
    </ligand>
</feature>
<keyword evidence="7 12" id="KW-0418">Kinase</keyword>
<dbReference type="EC" id="2.7.1.15" evidence="2 12"/>
<comment type="similarity">
    <text evidence="12">Belongs to the carbohydrate kinase PfkB family. Ribokinase subfamily.</text>
</comment>
<evidence type="ECO:0000256" key="10">
    <source>
        <dbReference type="ARBA" id="ARBA00022958"/>
    </source>
</evidence>
<dbReference type="GO" id="GO:0046872">
    <property type="term" value="F:metal ion binding"/>
    <property type="evidence" value="ECO:0007669"/>
    <property type="project" value="UniProtKB-KW"/>
</dbReference>
<keyword evidence="6 12" id="KW-0547">Nucleotide-binding</keyword>
<dbReference type="Gene3D" id="3.40.1190.20">
    <property type="match status" value="1"/>
</dbReference>
<evidence type="ECO:0000256" key="8">
    <source>
        <dbReference type="ARBA" id="ARBA00022840"/>
    </source>
</evidence>
<dbReference type="PANTHER" id="PTHR10584">
    <property type="entry name" value="SUGAR KINASE"/>
    <property type="match status" value="1"/>
</dbReference>
<dbReference type="CDD" id="cd01174">
    <property type="entry name" value="ribokinase"/>
    <property type="match status" value="1"/>
</dbReference>
<dbReference type="InterPro" id="IPR002173">
    <property type="entry name" value="Carboh/pur_kinase_PfkB_CS"/>
</dbReference>
<proteinExistence type="inferred from homology"/>
<comment type="caution">
    <text evidence="14">The sequence shown here is derived from an EMBL/GenBank/DDBJ whole genome shotgun (WGS) entry which is preliminary data.</text>
</comment>
<comment type="subunit">
    <text evidence="12">Homodimer.</text>
</comment>
<evidence type="ECO:0000256" key="3">
    <source>
        <dbReference type="ARBA" id="ARBA00016943"/>
    </source>
</evidence>
<dbReference type="InterPro" id="IPR011877">
    <property type="entry name" value="Ribokinase"/>
</dbReference>
<evidence type="ECO:0000256" key="5">
    <source>
        <dbReference type="ARBA" id="ARBA00022723"/>
    </source>
</evidence>
<evidence type="ECO:0000256" key="4">
    <source>
        <dbReference type="ARBA" id="ARBA00022679"/>
    </source>
</evidence>
<comment type="catalytic activity">
    <reaction evidence="12">
        <text>D-ribose + ATP = D-ribose 5-phosphate + ADP + H(+)</text>
        <dbReference type="Rhea" id="RHEA:13697"/>
        <dbReference type="ChEBI" id="CHEBI:15378"/>
        <dbReference type="ChEBI" id="CHEBI:30616"/>
        <dbReference type="ChEBI" id="CHEBI:47013"/>
        <dbReference type="ChEBI" id="CHEBI:78346"/>
        <dbReference type="ChEBI" id="CHEBI:456216"/>
        <dbReference type="EC" id="2.7.1.15"/>
    </reaction>
</comment>
<feature type="binding site" evidence="12">
    <location>
        <position position="255"/>
    </location>
    <ligand>
        <name>substrate</name>
    </ligand>
</feature>
<feature type="binding site" evidence="12">
    <location>
        <position position="136"/>
    </location>
    <ligand>
        <name>substrate</name>
    </ligand>
</feature>
<sequence length="306" mass="31644">MIVVAGSYNQDLVWRTPRCPEAGETRTGRFSQGPGGKGFNQAMAAHRLGCPTLFVAALGDDTLADAARALAAREELDCAWQCVAGSATGNAAIWLDDAGQNRILVDLAANLRLSPAHIEAQADAIRAARLLLVQQEIGLEAALAALRIAKAADVRCLVNPAPALPGAAELHALADILSPNESEFAALLQGLGEHVDADTVAGMAHDDLHALARRLPCPDTVITLGNHGALLSMPSGFHHFPAPQVAVRDSTGAGDCFNGALAAELAHGAALPDACAFAVRAASCKVERPGAALAMPTRADIRARFG</sequence>
<keyword evidence="11 12" id="KW-0119">Carbohydrate metabolism</keyword>
<feature type="binding site" evidence="12">
    <location>
        <begin position="9"/>
        <end position="11"/>
    </location>
    <ligand>
        <name>substrate</name>
    </ligand>
</feature>
<evidence type="ECO:0000256" key="7">
    <source>
        <dbReference type="ARBA" id="ARBA00022777"/>
    </source>
</evidence>
<reference evidence="14" key="2">
    <citation type="submission" date="2020-09" db="EMBL/GenBank/DDBJ databases">
        <authorList>
            <person name="Sun Q."/>
            <person name="Zhou Y."/>
        </authorList>
    </citation>
    <scope>NUCLEOTIDE SEQUENCE</scope>
    <source>
        <strain evidence="14">CGMCC 1.12726</strain>
    </source>
</reference>
<name>A0A917CIK5_9GAMM</name>
<reference evidence="14" key="1">
    <citation type="journal article" date="2014" name="Int. J. Syst. Evol. Microbiol.">
        <title>Complete genome sequence of Corynebacterium casei LMG S-19264T (=DSM 44701T), isolated from a smear-ripened cheese.</title>
        <authorList>
            <consortium name="US DOE Joint Genome Institute (JGI-PGF)"/>
            <person name="Walter F."/>
            <person name="Albersmeier A."/>
            <person name="Kalinowski J."/>
            <person name="Ruckert C."/>
        </authorList>
    </citation>
    <scope>NUCLEOTIDE SEQUENCE</scope>
    <source>
        <strain evidence="14">CGMCC 1.12726</strain>
    </source>
</reference>
<keyword evidence="10 12" id="KW-0630">Potassium</keyword>
<dbReference type="GO" id="GO:0019303">
    <property type="term" value="P:D-ribose catabolic process"/>
    <property type="evidence" value="ECO:0007669"/>
    <property type="project" value="UniProtKB-UniRule"/>
</dbReference>
<dbReference type="SUPFAM" id="SSF53613">
    <property type="entry name" value="Ribokinase-like"/>
    <property type="match status" value="1"/>
</dbReference>
<evidence type="ECO:0000256" key="2">
    <source>
        <dbReference type="ARBA" id="ARBA00012035"/>
    </source>
</evidence>
<dbReference type="RefSeq" id="WP_188447615.1">
    <property type="nucleotide sequence ID" value="NZ_BMFO01000001.1"/>
</dbReference>
<dbReference type="GO" id="GO:0005524">
    <property type="term" value="F:ATP binding"/>
    <property type="evidence" value="ECO:0007669"/>
    <property type="project" value="UniProtKB-UniRule"/>
</dbReference>
<organism evidence="14 15">
    <name type="scientific">Arenimonas maotaiensis</name>
    <dbReference type="NCBI Taxonomy" id="1446479"/>
    <lineage>
        <taxon>Bacteria</taxon>
        <taxon>Pseudomonadati</taxon>
        <taxon>Pseudomonadota</taxon>
        <taxon>Gammaproteobacteria</taxon>
        <taxon>Lysobacterales</taxon>
        <taxon>Lysobacteraceae</taxon>
        <taxon>Arenimonas</taxon>
    </lineage>
</organism>
<evidence type="ECO:0000256" key="6">
    <source>
        <dbReference type="ARBA" id="ARBA00022741"/>
    </source>
</evidence>
<dbReference type="GO" id="GO:0004747">
    <property type="term" value="F:ribokinase activity"/>
    <property type="evidence" value="ECO:0007669"/>
    <property type="project" value="UniProtKB-UniRule"/>
</dbReference>
<dbReference type="HAMAP" id="MF_01987">
    <property type="entry name" value="Ribokinase"/>
    <property type="match status" value="1"/>
</dbReference>
<comment type="function">
    <text evidence="12">Catalyzes the phosphorylation of ribose at O-5 in a reaction requiring ATP and magnesium. The resulting D-ribose-5-phosphate can then be used either for sythesis of nucleotides, histidine, and tryptophan, or as a component of the pentose phosphate pathway.</text>
</comment>
<keyword evidence="12" id="KW-0963">Cytoplasm</keyword>
<dbReference type="InterPro" id="IPR029056">
    <property type="entry name" value="Ribokinase-like"/>
</dbReference>
<feature type="binding site" evidence="12">
    <location>
        <begin position="254"/>
        <end position="255"/>
    </location>
    <ligand>
        <name>ATP</name>
        <dbReference type="ChEBI" id="CHEBI:30616"/>
    </ligand>
</feature>
<dbReference type="PRINTS" id="PR00990">
    <property type="entry name" value="RIBOKINASE"/>
</dbReference>
<keyword evidence="5 12" id="KW-0479">Metal-binding</keyword>
<dbReference type="AlphaFoldDB" id="A0A917CIK5"/>
<comment type="cofactor">
    <cofactor evidence="12">
        <name>Mg(2+)</name>
        <dbReference type="ChEBI" id="CHEBI:18420"/>
    </cofactor>
    <text evidence="12">Requires a divalent cation, most likely magnesium in vivo, as an electrophilic catalyst to aid phosphoryl group transfer. It is the chelate of the metal and the nucleotide that is the actual substrate.</text>
</comment>
<comment type="similarity">
    <text evidence="1">Belongs to the carbohydrate kinase pfkB family.</text>
</comment>
<dbReference type="InterPro" id="IPR011611">
    <property type="entry name" value="PfkB_dom"/>
</dbReference>
<feature type="binding site" evidence="12">
    <location>
        <begin position="223"/>
        <end position="228"/>
    </location>
    <ligand>
        <name>ATP</name>
        <dbReference type="ChEBI" id="CHEBI:30616"/>
    </ligand>
</feature>
<dbReference type="PANTHER" id="PTHR10584:SF166">
    <property type="entry name" value="RIBOKINASE"/>
    <property type="match status" value="1"/>
</dbReference>
<comment type="caution">
    <text evidence="12">Lacks conserved residue(s) required for the propagation of feature annotation.</text>
</comment>
<gene>
    <name evidence="12 14" type="primary">rbsK</name>
    <name evidence="14" type="ORF">GCM10010960_06100</name>
</gene>
<keyword evidence="9 12" id="KW-0460">Magnesium</keyword>
<comment type="pathway">
    <text evidence="12">Carbohydrate metabolism; D-ribose degradation; D-ribose 5-phosphate from beta-D-ribopyranose: step 2/2.</text>
</comment>
<protein>
    <recommendedName>
        <fullName evidence="3 12">Ribokinase</fullName>
        <shortName evidence="12">RK</shortName>
        <ecNumber evidence="2 12">2.7.1.15</ecNumber>
    </recommendedName>
</protein>
<evidence type="ECO:0000256" key="11">
    <source>
        <dbReference type="ARBA" id="ARBA00023277"/>
    </source>
</evidence>
<evidence type="ECO:0000256" key="1">
    <source>
        <dbReference type="ARBA" id="ARBA00005380"/>
    </source>
</evidence>
<feature type="binding site" evidence="12">
    <location>
        <begin position="36"/>
        <end position="40"/>
    </location>
    <ligand>
        <name>substrate</name>
    </ligand>
</feature>
<keyword evidence="15" id="KW-1185">Reference proteome</keyword>
<dbReference type="EMBL" id="BMFO01000001">
    <property type="protein sequence ID" value="GGF86964.1"/>
    <property type="molecule type" value="Genomic_DNA"/>
</dbReference>
<feature type="binding site" evidence="12">
    <location>
        <position position="249"/>
    </location>
    <ligand>
        <name>K(+)</name>
        <dbReference type="ChEBI" id="CHEBI:29103"/>
    </ligand>
</feature>
<keyword evidence="8 12" id="KW-0067">ATP-binding</keyword>
<dbReference type="PROSITE" id="PS00584">
    <property type="entry name" value="PFKB_KINASES_2"/>
    <property type="match status" value="1"/>
</dbReference>
<feature type="binding site" evidence="12">
    <location>
        <position position="180"/>
    </location>
    <ligand>
        <name>ATP</name>
        <dbReference type="ChEBI" id="CHEBI:30616"/>
    </ligand>
</feature>
<evidence type="ECO:0000313" key="14">
    <source>
        <dbReference type="EMBL" id="GGF86964.1"/>
    </source>
</evidence>
<evidence type="ECO:0000256" key="9">
    <source>
        <dbReference type="ARBA" id="ARBA00022842"/>
    </source>
</evidence>
<evidence type="ECO:0000313" key="15">
    <source>
        <dbReference type="Proteomes" id="UP000632858"/>
    </source>
</evidence>
<evidence type="ECO:0000259" key="13">
    <source>
        <dbReference type="Pfam" id="PF00294"/>
    </source>
</evidence>
<dbReference type="InterPro" id="IPR002139">
    <property type="entry name" value="Ribo/fructo_kinase"/>
</dbReference>
<evidence type="ECO:0000256" key="12">
    <source>
        <dbReference type="HAMAP-Rule" id="MF_01987"/>
    </source>
</evidence>
<accession>A0A917CIK5</accession>
<comment type="activity regulation">
    <text evidence="12">Activated by a monovalent cation that binds near, but not in, the active site. The most likely occupant of the site in vivo is potassium. Ion binding induces a conformational change that may alter substrate affinity.</text>
</comment>
<feature type="active site" description="Proton acceptor" evidence="12">
    <location>
        <position position="255"/>
    </location>
</feature>
<dbReference type="GO" id="GO:0005829">
    <property type="term" value="C:cytosol"/>
    <property type="evidence" value="ECO:0007669"/>
    <property type="project" value="TreeGrafter"/>
</dbReference>
<feature type="binding site" evidence="12">
    <location>
        <position position="285"/>
    </location>
    <ligand>
        <name>K(+)</name>
        <dbReference type="ChEBI" id="CHEBI:29103"/>
    </ligand>
</feature>
<keyword evidence="4 12" id="KW-0808">Transferase</keyword>
<comment type="subcellular location">
    <subcellularLocation>
        <location evidence="12">Cytoplasm</location>
    </subcellularLocation>
</comment>